<gene>
    <name evidence="2" type="ORF">BDP27DRAFT_1424982</name>
</gene>
<evidence type="ECO:0000256" key="1">
    <source>
        <dbReference type="SAM" id="MobiDB-lite"/>
    </source>
</evidence>
<name>A0A9P5PMM0_9AGAR</name>
<comment type="caution">
    <text evidence="2">The sequence shown here is derived from an EMBL/GenBank/DDBJ whole genome shotgun (WGS) entry which is preliminary data.</text>
</comment>
<dbReference type="AlphaFoldDB" id="A0A9P5PMM0"/>
<evidence type="ECO:0000313" key="3">
    <source>
        <dbReference type="Proteomes" id="UP000772434"/>
    </source>
</evidence>
<feature type="compositionally biased region" description="Polar residues" evidence="1">
    <location>
        <begin position="115"/>
        <end position="140"/>
    </location>
</feature>
<accession>A0A9P5PMM0</accession>
<sequence>MSTKPSSSSENPAPEIQYPAARDGEYLELSHSQQWEIVEGEPDGDHVVPSSQPDQDYSYPPQFLSRYLNSSTTHDVHSPSRRARADSKESIVSESEAYSDTDDEEDLSLEATGMRRNTSRLSEQNASQSSQPMLISDFPSNLSWLGGDREELQEACIPDGPVKGSSSQYDDGPTAQRPLEMLQGVVALSKDLTVWKA</sequence>
<feature type="region of interest" description="Disordered" evidence="1">
    <location>
        <begin position="40"/>
        <end position="140"/>
    </location>
</feature>
<proteinExistence type="predicted"/>
<evidence type="ECO:0000313" key="2">
    <source>
        <dbReference type="EMBL" id="KAF9065292.1"/>
    </source>
</evidence>
<feature type="compositionally biased region" description="Basic and acidic residues" evidence="1">
    <location>
        <begin position="74"/>
        <end position="91"/>
    </location>
</feature>
<dbReference type="EMBL" id="JADNRY010000106">
    <property type="protein sequence ID" value="KAF9065292.1"/>
    <property type="molecule type" value="Genomic_DNA"/>
</dbReference>
<organism evidence="2 3">
    <name type="scientific">Rhodocollybia butyracea</name>
    <dbReference type="NCBI Taxonomy" id="206335"/>
    <lineage>
        <taxon>Eukaryota</taxon>
        <taxon>Fungi</taxon>
        <taxon>Dikarya</taxon>
        <taxon>Basidiomycota</taxon>
        <taxon>Agaricomycotina</taxon>
        <taxon>Agaricomycetes</taxon>
        <taxon>Agaricomycetidae</taxon>
        <taxon>Agaricales</taxon>
        <taxon>Marasmiineae</taxon>
        <taxon>Omphalotaceae</taxon>
        <taxon>Rhodocollybia</taxon>
    </lineage>
</organism>
<dbReference type="Proteomes" id="UP000772434">
    <property type="component" value="Unassembled WGS sequence"/>
</dbReference>
<protein>
    <submittedName>
        <fullName evidence="2">Uncharacterized protein</fullName>
    </submittedName>
</protein>
<reference evidence="2" key="1">
    <citation type="submission" date="2020-11" db="EMBL/GenBank/DDBJ databases">
        <authorList>
            <consortium name="DOE Joint Genome Institute"/>
            <person name="Ahrendt S."/>
            <person name="Riley R."/>
            <person name="Andreopoulos W."/>
            <person name="Labutti K."/>
            <person name="Pangilinan J."/>
            <person name="Ruiz-Duenas F.J."/>
            <person name="Barrasa J.M."/>
            <person name="Sanchez-Garcia M."/>
            <person name="Camarero S."/>
            <person name="Miyauchi S."/>
            <person name="Serrano A."/>
            <person name="Linde D."/>
            <person name="Babiker R."/>
            <person name="Drula E."/>
            <person name="Ayuso-Fernandez I."/>
            <person name="Pacheco R."/>
            <person name="Padilla G."/>
            <person name="Ferreira P."/>
            <person name="Barriuso J."/>
            <person name="Kellner H."/>
            <person name="Castanera R."/>
            <person name="Alfaro M."/>
            <person name="Ramirez L."/>
            <person name="Pisabarro A.G."/>
            <person name="Kuo A."/>
            <person name="Tritt A."/>
            <person name="Lipzen A."/>
            <person name="He G."/>
            <person name="Yan M."/>
            <person name="Ng V."/>
            <person name="Cullen D."/>
            <person name="Martin F."/>
            <person name="Rosso M.-N."/>
            <person name="Henrissat B."/>
            <person name="Hibbett D."/>
            <person name="Martinez A.T."/>
            <person name="Grigoriev I.V."/>
        </authorList>
    </citation>
    <scope>NUCLEOTIDE SEQUENCE</scope>
    <source>
        <strain evidence="2">AH 40177</strain>
    </source>
</reference>
<keyword evidence="3" id="KW-1185">Reference proteome</keyword>
<feature type="compositionally biased region" description="Acidic residues" evidence="1">
    <location>
        <begin position="97"/>
        <end position="108"/>
    </location>
</feature>